<dbReference type="EMBL" id="UINC01153558">
    <property type="protein sequence ID" value="SVD48346.1"/>
    <property type="molecule type" value="Genomic_DNA"/>
</dbReference>
<evidence type="ECO:0000313" key="2">
    <source>
        <dbReference type="EMBL" id="SVD48346.1"/>
    </source>
</evidence>
<proteinExistence type="predicted"/>
<dbReference type="SUPFAM" id="SSF56235">
    <property type="entry name" value="N-terminal nucleophile aminohydrolases (Ntn hydrolases)"/>
    <property type="match status" value="1"/>
</dbReference>
<dbReference type="InterPro" id="IPR017932">
    <property type="entry name" value="GATase_2_dom"/>
</dbReference>
<protein>
    <recommendedName>
        <fullName evidence="1">Glutamine amidotransferase type-2 domain-containing protein</fullName>
    </recommendedName>
</protein>
<gene>
    <name evidence="2" type="ORF">METZ01_LOCUS401200</name>
</gene>
<reference evidence="2" key="1">
    <citation type="submission" date="2018-05" db="EMBL/GenBank/DDBJ databases">
        <authorList>
            <person name="Lanie J.A."/>
            <person name="Ng W.-L."/>
            <person name="Kazmierczak K.M."/>
            <person name="Andrzejewski T.M."/>
            <person name="Davidsen T.M."/>
            <person name="Wayne K.J."/>
            <person name="Tettelin H."/>
            <person name="Glass J.I."/>
            <person name="Rusch D."/>
            <person name="Podicherti R."/>
            <person name="Tsui H.-C.T."/>
            <person name="Winkler M.E."/>
        </authorList>
    </citation>
    <scope>NUCLEOTIDE SEQUENCE</scope>
</reference>
<evidence type="ECO:0000259" key="1">
    <source>
        <dbReference type="PROSITE" id="PS51278"/>
    </source>
</evidence>
<dbReference type="Gene3D" id="3.60.20.10">
    <property type="entry name" value="Glutamine Phosphoribosylpyrophosphate, subunit 1, domain 1"/>
    <property type="match status" value="1"/>
</dbReference>
<dbReference type="AlphaFoldDB" id="A0A382VP52"/>
<accession>A0A382VP52</accession>
<feature type="domain" description="Glutamine amidotransferase type-2" evidence="1">
    <location>
        <begin position="23"/>
        <end position="61"/>
    </location>
</feature>
<organism evidence="2">
    <name type="scientific">marine metagenome</name>
    <dbReference type="NCBI Taxonomy" id="408172"/>
    <lineage>
        <taxon>unclassified sequences</taxon>
        <taxon>metagenomes</taxon>
        <taxon>ecological metagenomes</taxon>
    </lineage>
</organism>
<dbReference type="Pfam" id="PF00310">
    <property type="entry name" value="GATase_2"/>
    <property type="match status" value="1"/>
</dbReference>
<dbReference type="InterPro" id="IPR029055">
    <property type="entry name" value="Ntn_hydrolases_N"/>
</dbReference>
<dbReference type="PROSITE" id="PS51278">
    <property type="entry name" value="GATASE_TYPE_2"/>
    <property type="match status" value="1"/>
</dbReference>
<name>A0A382VP52_9ZZZZ</name>
<feature type="non-terminal residue" evidence="2">
    <location>
        <position position="61"/>
    </location>
</feature>
<feature type="non-terminal residue" evidence="2">
    <location>
        <position position="1"/>
    </location>
</feature>
<sequence length="61" mass="6679">VAKLFGLPSKQGLYNPVHEHDACGIGFVVHIKGERSNHIVRQALDALDCLDHRGARGCEDN</sequence>